<dbReference type="Proteomes" id="UP000831327">
    <property type="component" value="Chromosome"/>
</dbReference>
<evidence type="ECO:0000313" key="2">
    <source>
        <dbReference type="Proteomes" id="UP000831327"/>
    </source>
</evidence>
<reference evidence="1 2" key="1">
    <citation type="journal article" date="2016" name="Microbes Environ.">
        <title>Phylogenetically diverse aerobic anoxygenic phototrophic bacteria isolated from epilithic biofilms in Tama river, Japan.</title>
        <authorList>
            <person name="Hirose S."/>
            <person name="Matsuura K."/>
            <person name="Haruta S."/>
        </authorList>
    </citation>
    <scope>NUCLEOTIDE SEQUENCE [LARGE SCALE GENOMIC DNA]</scope>
    <source>
        <strain evidence="1 2">S08</strain>
    </source>
</reference>
<gene>
    <name evidence="1" type="ORF">Rmf_42600</name>
</gene>
<name>A0ABM7Y8G1_9PROT</name>
<evidence type="ECO:0000313" key="1">
    <source>
        <dbReference type="EMBL" id="BDG74331.1"/>
    </source>
</evidence>
<accession>A0ABM7Y8G1</accession>
<sequence length="139" mass="14874">MDELRRVVRKLGAGTAEASDHALYGIAVDLTAQQGVCAKLVNTALDDRNRMAIRSLGAATDAKGLRAAWRYALAEGGIPGAYWAVLTHPGADQALISEVFGDMHMPSHPVGAAKRADVRQLAAQDREITALRETVARQQ</sequence>
<keyword evidence="2" id="KW-1185">Reference proteome</keyword>
<dbReference type="EMBL" id="AP025637">
    <property type="protein sequence ID" value="BDG74331.1"/>
    <property type="molecule type" value="Genomic_DNA"/>
</dbReference>
<protein>
    <submittedName>
        <fullName evidence="1">Uncharacterized protein</fullName>
    </submittedName>
</protein>
<organism evidence="1 2">
    <name type="scientific">Roseomonas fluvialis</name>
    <dbReference type="NCBI Taxonomy" id="1750527"/>
    <lineage>
        <taxon>Bacteria</taxon>
        <taxon>Pseudomonadati</taxon>
        <taxon>Pseudomonadota</taxon>
        <taxon>Alphaproteobacteria</taxon>
        <taxon>Acetobacterales</taxon>
        <taxon>Roseomonadaceae</taxon>
        <taxon>Roseomonas</taxon>
    </lineage>
</organism>
<proteinExistence type="predicted"/>